<comment type="caution">
    <text evidence="2">The sequence shown here is derived from an EMBL/GenBank/DDBJ whole genome shotgun (WGS) entry which is preliminary data.</text>
</comment>
<evidence type="ECO:0000313" key="2">
    <source>
        <dbReference type="EMBL" id="NIA57635.1"/>
    </source>
</evidence>
<keyword evidence="3" id="KW-1185">Reference proteome</keyword>
<feature type="coiled-coil region" evidence="1">
    <location>
        <begin position="321"/>
        <end position="348"/>
    </location>
</feature>
<dbReference type="Proteomes" id="UP000716322">
    <property type="component" value="Unassembled WGS sequence"/>
</dbReference>
<reference evidence="2 3" key="1">
    <citation type="submission" date="2020-03" db="EMBL/GenBank/DDBJ databases">
        <title>Genome sequence of strain Massilia sp. TW-1.</title>
        <authorList>
            <person name="Chaudhary D.K."/>
        </authorList>
    </citation>
    <scope>NUCLEOTIDE SEQUENCE [LARGE SCALE GENOMIC DNA]</scope>
    <source>
        <strain evidence="2 3">TW-1</strain>
    </source>
</reference>
<name>A0ABX0PJK7_9BURK</name>
<keyword evidence="1" id="KW-0175">Coiled coil</keyword>
<accession>A0ABX0PJK7</accession>
<gene>
    <name evidence="2" type="ORF">HAV22_28820</name>
</gene>
<dbReference type="EMBL" id="JAAQOM010000025">
    <property type="protein sequence ID" value="NIA57635.1"/>
    <property type="molecule type" value="Genomic_DNA"/>
</dbReference>
<sequence length="489" mass="54863">MKADRPLALYRQLRNQPLWRLLAADTGPTVLALLQTHLHDTDRSLPASILHERIERDLEQLRNRGEDWPQTAQLYVARWLADGYLERRFPPGSKEEEYELATSTVDAIRYVTSLVRPHNAATESRLGLVIGALSRLADDTDTDKGRRLARLHAEQERIRREIVDIEHGTFQVLSESAALERTREIIALADNLAGDFRRVRDQFDQLNRDLRERIMDNDGSRSDVLDALFAGIDVIAESEAGRTFSAFWRLLTDPVQSASLDDALDQLMSRDYVAGLDPDERRFLLRLTRTLLDQGGMVHDVLQSFARSLKNFVQSREFIEQRRLNQLLRKAQRAALALKDEVKITEALHYTLPLTSSKMTSLSQWVLHDPALQALPDRMAEGDAAPLDLAMIGELVAHSEIDFRSLQEHVSSVLGVRSQASIGEVLRAFPANQGLGSVLGLLALGARHGIVADNGETVAWIGGDGVARQARIPLIYFLKEKLDDVRAGT</sequence>
<dbReference type="RefSeq" id="WP_166864611.1">
    <property type="nucleotide sequence ID" value="NZ_JAAQOM010000025.1"/>
</dbReference>
<organism evidence="2 3">
    <name type="scientific">Telluria antibiotica</name>
    <dbReference type="NCBI Taxonomy" id="2717319"/>
    <lineage>
        <taxon>Bacteria</taxon>
        <taxon>Pseudomonadati</taxon>
        <taxon>Pseudomonadota</taxon>
        <taxon>Betaproteobacteria</taxon>
        <taxon>Burkholderiales</taxon>
        <taxon>Oxalobacteraceae</taxon>
        <taxon>Telluria group</taxon>
        <taxon>Telluria</taxon>
    </lineage>
</organism>
<evidence type="ECO:0000256" key="1">
    <source>
        <dbReference type="SAM" id="Coils"/>
    </source>
</evidence>
<evidence type="ECO:0000313" key="3">
    <source>
        <dbReference type="Proteomes" id="UP000716322"/>
    </source>
</evidence>
<protein>
    <submittedName>
        <fullName evidence="2">DUF3375 domain-containing protein</fullName>
    </submittedName>
</protein>
<proteinExistence type="predicted"/>
<dbReference type="Pfam" id="PF11855">
    <property type="entry name" value="DUF3375"/>
    <property type="match status" value="1"/>
</dbReference>
<dbReference type="InterPro" id="IPR021804">
    <property type="entry name" value="DUF3375"/>
</dbReference>